<organism evidence="5 6">
    <name type="scientific">Glaesserella parasuis</name>
    <name type="common">Haemophilus parasuis</name>
    <dbReference type="NCBI Taxonomy" id="738"/>
    <lineage>
        <taxon>Bacteria</taxon>
        <taxon>Pseudomonadati</taxon>
        <taxon>Pseudomonadota</taxon>
        <taxon>Gammaproteobacteria</taxon>
        <taxon>Pasteurellales</taxon>
        <taxon>Pasteurellaceae</taxon>
        <taxon>Glaesserella</taxon>
    </lineage>
</organism>
<keyword evidence="5" id="KW-0378">Hydrolase</keyword>
<comment type="similarity">
    <text evidence="1">Belongs to the type-I restriction system S methylase family.</text>
</comment>
<evidence type="ECO:0000259" key="4">
    <source>
        <dbReference type="Pfam" id="PF01420"/>
    </source>
</evidence>
<evidence type="ECO:0000256" key="2">
    <source>
        <dbReference type="ARBA" id="ARBA00022747"/>
    </source>
</evidence>
<proteinExistence type="inferred from homology"/>
<dbReference type="EMBL" id="JAODIR010000014">
    <property type="protein sequence ID" value="MDD2167799.1"/>
    <property type="molecule type" value="Genomic_DNA"/>
</dbReference>
<dbReference type="Gene3D" id="3.90.220.20">
    <property type="entry name" value="DNA methylase specificity domains"/>
    <property type="match status" value="2"/>
</dbReference>
<accession>A0AA42ECS6</accession>
<gene>
    <name evidence="5" type="ORF">N5925_04090</name>
</gene>
<sequence>MNELKLTDREWKGFRVKDLFYFENKPSKGLNHLKQFYDGTNYVGATNRNNGVLAYVEANPKIVYKGNAIAFIRNGEGSMGYSVYKAEDFVATQDISVGYNDNLNKHIGLFIVTVADKVRGKYNFGYKRNQNRLNKETLQLPVNSDGLPDWQFMEDFIKQKEEKQIAELKNYYADKALELMISTGNLRNTEWREFSFSQVFAEIQRGKRLIKSNQQDGTTPYVSSTATNNGVDNFIDNSTNVRIFENCLTLANSGSVGSTFFHYYTFVASDHVTALRLEKPNKYIYLFLSGIIKRLEEKYSFNREINDKRIQREKILLPVNEEGLPDWQFMENFMKQIEQDKITAVLNYYKKPFNNNNLRGGRNISTT</sequence>
<dbReference type="InterPro" id="IPR000055">
    <property type="entry name" value="Restrct_endonuc_typeI_TRD"/>
</dbReference>
<evidence type="ECO:0000313" key="5">
    <source>
        <dbReference type="EMBL" id="MDD2167799.1"/>
    </source>
</evidence>
<dbReference type="InterPro" id="IPR044946">
    <property type="entry name" value="Restrct_endonuc_typeI_TRD_sf"/>
</dbReference>
<dbReference type="Pfam" id="PF01420">
    <property type="entry name" value="Methylase_S"/>
    <property type="match status" value="2"/>
</dbReference>
<comment type="caution">
    <text evidence="5">The sequence shown here is derived from an EMBL/GenBank/DDBJ whole genome shotgun (WGS) entry which is preliminary data.</text>
</comment>
<protein>
    <submittedName>
        <fullName evidence="5">Restriction endonuclease subunit S</fullName>
    </submittedName>
</protein>
<dbReference type="AlphaFoldDB" id="A0AA42ECS6"/>
<feature type="domain" description="Type I restriction modification DNA specificity" evidence="4">
    <location>
        <begin position="10"/>
        <end position="169"/>
    </location>
</feature>
<keyword evidence="5" id="KW-0540">Nuclease</keyword>
<keyword evidence="3" id="KW-0238">DNA-binding</keyword>
<dbReference type="GO" id="GO:0004519">
    <property type="term" value="F:endonuclease activity"/>
    <property type="evidence" value="ECO:0007669"/>
    <property type="project" value="UniProtKB-KW"/>
</dbReference>
<reference evidence="5" key="1">
    <citation type="submission" date="2022-09" db="EMBL/GenBank/DDBJ databases">
        <title>Molecular characterization of Glaesserella parasuis strains circulating in commercial swine farms using whole-genome sequencing.</title>
        <authorList>
            <person name="Mugabi R."/>
            <person name="Clavijo M."/>
            <person name="Li G."/>
        </authorList>
    </citation>
    <scope>NUCLEOTIDE SEQUENCE</scope>
    <source>
        <strain evidence="5">0435-53</strain>
    </source>
</reference>
<dbReference type="GO" id="GO:0009307">
    <property type="term" value="P:DNA restriction-modification system"/>
    <property type="evidence" value="ECO:0007669"/>
    <property type="project" value="UniProtKB-KW"/>
</dbReference>
<name>A0AA42ECS6_GLAPU</name>
<evidence type="ECO:0000256" key="1">
    <source>
        <dbReference type="ARBA" id="ARBA00010923"/>
    </source>
</evidence>
<dbReference type="SUPFAM" id="SSF116734">
    <property type="entry name" value="DNA methylase specificity domain"/>
    <property type="match status" value="2"/>
</dbReference>
<dbReference type="Proteomes" id="UP001148834">
    <property type="component" value="Unassembled WGS sequence"/>
</dbReference>
<keyword evidence="5" id="KW-0255">Endonuclease</keyword>
<feature type="domain" description="Type I restriction modification DNA specificity" evidence="4">
    <location>
        <begin position="189"/>
        <end position="345"/>
    </location>
</feature>
<keyword evidence="2" id="KW-0680">Restriction system</keyword>
<dbReference type="GO" id="GO:0003677">
    <property type="term" value="F:DNA binding"/>
    <property type="evidence" value="ECO:0007669"/>
    <property type="project" value="UniProtKB-KW"/>
</dbReference>
<evidence type="ECO:0000256" key="3">
    <source>
        <dbReference type="ARBA" id="ARBA00023125"/>
    </source>
</evidence>
<evidence type="ECO:0000313" key="6">
    <source>
        <dbReference type="Proteomes" id="UP001148834"/>
    </source>
</evidence>